<gene>
    <name evidence="1" type="ORF">Acr_14g0006840</name>
</gene>
<proteinExistence type="predicted"/>
<reference evidence="1 2" key="1">
    <citation type="submission" date="2019-07" db="EMBL/GenBank/DDBJ databases">
        <title>De Novo Assembly of kiwifruit Actinidia rufa.</title>
        <authorList>
            <person name="Sugita-Konishi S."/>
            <person name="Sato K."/>
            <person name="Mori E."/>
            <person name="Abe Y."/>
            <person name="Kisaki G."/>
            <person name="Hamano K."/>
            <person name="Suezawa K."/>
            <person name="Otani M."/>
            <person name="Fukuda T."/>
            <person name="Manabe T."/>
            <person name="Gomi K."/>
            <person name="Tabuchi M."/>
            <person name="Akimitsu K."/>
            <person name="Kataoka I."/>
        </authorList>
    </citation>
    <scope>NUCLEOTIDE SEQUENCE [LARGE SCALE GENOMIC DNA]</scope>
    <source>
        <strain evidence="2">cv. Fuchu</strain>
    </source>
</reference>
<evidence type="ECO:0000313" key="1">
    <source>
        <dbReference type="EMBL" id="GFZ01049.1"/>
    </source>
</evidence>
<accession>A0A7J0FQP7</accession>
<dbReference type="AlphaFoldDB" id="A0A7J0FQP7"/>
<comment type="caution">
    <text evidence="1">The sequence shown here is derived from an EMBL/GenBank/DDBJ whole genome shotgun (WGS) entry which is preliminary data.</text>
</comment>
<evidence type="ECO:0000313" key="2">
    <source>
        <dbReference type="Proteomes" id="UP000585474"/>
    </source>
</evidence>
<keyword evidence="2" id="KW-1185">Reference proteome</keyword>
<protein>
    <submittedName>
        <fullName evidence="1">Uncharacterized protein</fullName>
    </submittedName>
</protein>
<organism evidence="1 2">
    <name type="scientific">Actinidia rufa</name>
    <dbReference type="NCBI Taxonomy" id="165716"/>
    <lineage>
        <taxon>Eukaryota</taxon>
        <taxon>Viridiplantae</taxon>
        <taxon>Streptophyta</taxon>
        <taxon>Embryophyta</taxon>
        <taxon>Tracheophyta</taxon>
        <taxon>Spermatophyta</taxon>
        <taxon>Magnoliopsida</taxon>
        <taxon>eudicotyledons</taxon>
        <taxon>Gunneridae</taxon>
        <taxon>Pentapetalae</taxon>
        <taxon>asterids</taxon>
        <taxon>Ericales</taxon>
        <taxon>Actinidiaceae</taxon>
        <taxon>Actinidia</taxon>
    </lineage>
</organism>
<name>A0A7J0FQP7_9ERIC</name>
<sequence>MHNETCLEPGHTTAWLVGVRQGVDEPRRSQARLSKSRQVFIDPDQACQRFIRQRSPRQKLETSSDSCRRRLEVRGCTAAQVQVSVMAMIP</sequence>
<dbReference type="Proteomes" id="UP000585474">
    <property type="component" value="Unassembled WGS sequence"/>
</dbReference>
<dbReference type="EMBL" id="BJWL01000014">
    <property type="protein sequence ID" value="GFZ01049.1"/>
    <property type="molecule type" value="Genomic_DNA"/>
</dbReference>